<protein>
    <submittedName>
        <fullName evidence="1">Uncharacterized protein</fullName>
    </submittedName>
</protein>
<dbReference type="RefSeq" id="YP_009220938.1">
    <property type="nucleotide sequence ID" value="NC_029042.1"/>
</dbReference>
<dbReference type="GeneID" id="26683904"/>
<organism evidence="1 2">
    <name type="scientific">Salmonella phage 38</name>
    <dbReference type="NCBI Taxonomy" id="1654891"/>
    <lineage>
        <taxon>Viruses</taxon>
        <taxon>Duplodnaviria</taxon>
        <taxon>Heunggongvirae</taxon>
        <taxon>Uroviricota</taxon>
        <taxon>Caudoviricetes</taxon>
        <taxon>Pantevenvirales</taxon>
        <taxon>Ackermannviridae</taxon>
        <taxon>Cvivirinae</taxon>
        <taxon>Kuttervirus</taxon>
        <taxon>Kuttervirus kv38</taxon>
    </lineage>
</organism>
<dbReference type="KEGG" id="vg:26683904"/>
<dbReference type="EMBL" id="KR296692">
    <property type="protein sequence ID" value="AKJ73796.1"/>
    <property type="molecule type" value="Genomic_DNA"/>
</dbReference>
<keyword evidence="2" id="KW-1185">Reference proteome</keyword>
<evidence type="ECO:0000313" key="1">
    <source>
        <dbReference type="EMBL" id="AKJ73796.1"/>
    </source>
</evidence>
<reference evidence="1 2" key="1">
    <citation type="journal article" date="2016" name="Virus Genes">
        <title>Genomic characterization of Salmonella bacteriophages isolated from India.</title>
        <authorList>
            <person name="Karpe Y.A."/>
            <person name="Kanade G.D."/>
            <person name="Pingale K.D."/>
            <person name="Arankalle V.A."/>
            <person name="Banerjee K."/>
        </authorList>
    </citation>
    <scope>NUCLEOTIDE SEQUENCE [LARGE SCALE GENOMIC DNA]</scope>
</reference>
<dbReference type="Proteomes" id="UP000201337">
    <property type="component" value="Segment"/>
</dbReference>
<proteinExistence type="predicted"/>
<name>A0A0N7CED7_9CAUD</name>
<gene>
    <name evidence="1" type="ORF">SP38_194</name>
</gene>
<accession>A0A0N7CED7</accession>
<evidence type="ECO:0000313" key="2">
    <source>
        <dbReference type="Proteomes" id="UP000201337"/>
    </source>
</evidence>
<sequence length="39" mass="4275">MADFERISIGIQRDILGNDNLTASEKSSLLGLLQDVVKN</sequence>